<dbReference type="PANTHER" id="PTHR32071">
    <property type="entry name" value="TRANSCRIPTIONAL REGULATORY PROTEIN"/>
    <property type="match status" value="1"/>
</dbReference>
<dbReference type="PROSITE" id="PS00675">
    <property type="entry name" value="SIGMA54_INTERACT_1"/>
    <property type="match status" value="1"/>
</dbReference>
<proteinExistence type="predicted"/>
<dbReference type="Proteomes" id="UP001238088">
    <property type="component" value="Unassembled WGS sequence"/>
</dbReference>
<dbReference type="PROSITE" id="PS50045">
    <property type="entry name" value="SIGMA54_INTERACT_4"/>
    <property type="match status" value="1"/>
</dbReference>
<keyword evidence="2" id="KW-0067">ATP-binding</keyword>
<dbReference type="EMBL" id="JAUSUB010000028">
    <property type="protein sequence ID" value="MDQ0272790.1"/>
    <property type="molecule type" value="Genomic_DNA"/>
</dbReference>
<gene>
    <name evidence="4" type="ORF">J2S17_004683</name>
</gene>
<dbReference type="InterPro" id="IPR027417">
    <property type="entry name" value="P-loop_NTPase"/>
</dbReference>
<dbReference type="PANTHER" id="PTHR32071:SF57">
    <property type="entry name" value="C4-DICARBOXYLATE TRANSPORT TRANSCRIPTIONAL REGULATORY PROTEIN DCTD"/>
    <property type="match status" value="1"/>
</dbReference>
<dbReference type="SUPFAM" id="SSF52540">
    <property type="entry name" value="P-loop containing nucleoside triphosphate hydrolases"/>
    <property type="match status" value="1"/>
</dbReference>
<dbReference type="InterPro" id="IPR003593">
    <property type="entry name" value="AAA+_ATPase"/>
</dbReference>
<dbReference type="CDD" id="cd00009">
    <property type="entry name" value="AAA"/>
    <property type="match status" value="1"/>
</dbReference>
<evidence type="ECO:0000256" key="2">
    <source>
        <dbReference type="ARBA" id="ARBA00022840"/>
    </source>
</evidence>
<protein>
    <submittedName>
        <fullName evidence="4">Transcriptional regulator with PAS, ATPase and Fis domain</fullName>
    </submittedName>
</protein>
<dbReference type="Gene3D" id="3.30.450.20">
    <property type="entry name" value="PAS domain"/>
    <property type="match status" value="1"/>
</dbReference>
<dbReference type="Gene3D" id="1.10.10.60">
    <property type="entry name" value="Homeodomain-like"/>
    <property type="match status" value="1"/>
</dbReference>
<evidence type="ECO:0000313" key="5">
    <source>
        <dbReference type="Proteomes" id="UP001238088"/>
    </source>
</evidence>
<sequence>MLKKIDIGVLIEIATRFFQKYPVTCEVFFNDIASDIVPGSCPIATKVRKTGMVVKVTSKADQSTCQTCALRSTCPIGSACFAPILYKQRVIGFIVITSKTEKADWLVGNMGEIEEQLDLCSGYISMKLENDELKMENSQFIEEMNGFFTFVRDPLLLVGRDGMIHNISQGLSNILAKSKTEIVGMTFNQVFKDSDWLKIRRIAGQGELEISLEGKKKKENYLAKVKSITSDGQVISYLIQFIPILDNIERMAQNKVLYSFNDIKGTSHAIQSVIEVAKRVAPSDSSILLRGESGTGKEIFAQSIHQESARKDGPFIALNCAAIPENLLESELFGHVKGSFTGSNANRAGRFELANGGTIFLDEIGDLTLPLQAKLLRVVQERKIERVGDTKSTPVDVRIITATHRNLEELVSQGEFRGDLYYRLNVIPITIPPLRERKEDIPLLVEYFLKSFSKQLSRSPKRLSKDVYEILLHYHWMGNIRELQNVVHHFVQLEIGDLVTVKSLPQSLGNPYSENPFVYQQSPMEKLTNNNRQATEKDEIIKLLDQFGRDTTGKRRVAEKMKISLPTLYRRINKLRIK</sequence>
<accession>A0ABU0AP30</accession>
<dbReference type="InterPro" id="IPR058031">
    <property type="entry name" value="AAA_lid_NorR"/>
</dbReference>
<comment type="caution">
    <text evidence="4">The sequence shown here is derived from an EMBL/GenBank/DDBJ whole genome shotgun (WGS) entry which is preliminary data.</text>
</comment>
<organism evidence="4 5">
    <name type="scientific">Cytobacillus purgationiresistens</name>
    <dbReference type="NCBI Taxonomy" id="863449"/>
    <lineage>
        <taxon>Bacteria</taxon>
        <taxon>Bacillati</taxon>
        <taxon>Bacillota</taxon>
        <taxon>Bacilli</taxon>
        <taxon>Bacillales</taxon>
        <taxon>Bacillaceae</taxon>
        <taxon>Cytobacillus</taxon>
    </lineage>
</organism>
<dbReference type="InterPro" id="IPR025662">
    <property type="entry name" value="Sigma_54_int_dom_ATP-bd_1"/>
</dbReference>
<dbReference type="Gene3D" id="1.10.8.60">
    <property type="match status" value="1"/>
</dbReference>
<dbReference type="InterPro" id="IPR025943">
    <property type="entry name" value="Sigma_54_int_dom_ATP-bd_2"/>
</dbReference>
<dbReference type="PROSITE" id="PS00676">
    <property type="entry name" value="SIGMA54_INTERACT_2"/>
    <property type="match status" value="1"/>
</dbReference>
<keyword evidence="5" id="KW-1185">Reference proteome</keyword>
<dbReference type="Pfam" id="PF00158">
    <property type="entry name" value="Sigma54_activat"/>
    <property type="match status" value="1"/>
</dbReference>
<evidence type="ECO:0000256" key="1">
    <source>
        <dbReference type="ARBA" id="ARBA00022741"/>
    </source>
</evidence>
<keyword evidence="1" id="KW-0547">Nucleotide-binding</keyword>
<name>A0ABU0AP30_9BACI</name>
<evidence type="ECO:0000259" key="3">
    <source>
        <dbReference type="PROSITE" id="PS50045"/>
    </source>
</evidence>
<dbReference type="InterPro" id="IPR002078">
    <property type="entry name" value="Sigma_54_int"/>
</dbReference>
<dbReference type="RefSeq" id="WP_307478251.1">
    <property type="nucleotide sequence ID" value="NZ_JAUSUB010000028.1"/>
</dbReference>
<evidence type="ECO:0000313" key="4">
    <source>
        <dbReference type="EMBL" id="MDQ0272790.1"/>
    </source>
</evidence>
<dbReference type="Gene3D" id="3.40.50.300">
    <property type="entry name" value="P-loop containing nucleotide triphosphate hydrolases"/>
    <property type="match status" value="1"/>
</dbReference>
<reference evidence="4 5" key="1">
    <citation type="submission" date="2023-07" db="EMBL/GenBank/DDBJ databases">
        <title>Genomic Encyclopedia of Type Strains, Phase IV (KMG-IV): sequencing the most valuable type-strain genomes for metagenomic binning, comparative biology and taxonomic classification.</title>
        <authorList>
            <person name="Goeker M."/>
        </authorList>
    </citation>
    <scope>NUCLEOTIDE SEQUENCE [LARGE SCALE GENOMIC DNA]</scope>
    <source>
        <strain evidence="4 5">DSM 23494</strain>
    </source>
</reference>
<dbReference type="Pfam" id="PF25601">
    <property type="entry name" value="AAA_lid_14"/>
    <property type="match status" value="1"/>
</dbReference>
<feature type="domain" description="Sigma-54 factor interaction" evidence="3">
    <location>
        <begin position="263"/>
        <end position="492"/>
    </location>
</feature>
<dbReference type="SMART" id="SM00382">
    <property type="entry name" value="AAA"/>
    <property type="match status" value="1"/>
</dbReference>